<comment type="catalytic activity">
    <reaction evidence="7">
        <text>L-threonyl-[protein] + ATP = O-phospho-L-threonyl-[protein] + ADP + H(+)</text>
        <dbReference type="Rhea" id="RHEA:46608"/>
        <dbReference type="Rhea" id="RHEA-COMP:11060"/>
        <dbReference type="Rhea" id="RHEA-COMP:11605"/>
        <dbReference type="ChEBI" id="CHEBI:15378"/>
        <dbReference type="ChEBI" id="CHEBI:30013"/>
        <dbReference type="ChEBI" id="CHEBI:30616"/>
        <dbReference type="ChEBI" id="CHEBI:61977"/>
        <dbReference type="ChEBI" id="CHEBI:456216"/>
        <dbReference type="EC" id="2.7.11.11"/>
    </reaction>
</comment>
<evidence type="ECO:0000259" key="11">
    <source>
        <dbReference type="PROSITE" id="PS50011"/>
    </source>
</evidence>
<dbReference type="PANTHER" id="PTHR24353">
    <property type="entry name" value="CYCLIC NUCLEOTIDE-DEPENDENT PROTEIN KINASE"/>
    <property type="match status" value="1"/>
</dbReference>
<keyword evidence="6 9" id="KW-0067">ATP-binding</keyword>
<evidence type="ECO:0000256" key="9">
    <source>
        <dbReference type="PROSITE-ProRule" id="PRU10141"/>
    </source>
</evidence>
<accession>A0A0B7NH34</accession>
<dbReference type="GO" id="GO:0005952">
    <property type="term" value="C:cAMP-dependent protein kinase complex"/>
    <property type="evidence" value="ECO:0007669"/>
    <property type="project" value="TreeGrafter"/>
</dbReference>
<comment type="similarity">
    <text evidence="10">Belongs to the protein kinase superfamily.</text>
</comment>
<evidence type="ECO:0000256" key="3">
    <source>
        <dbReference type="ARBA" id="ARBA00022679"/>
    </source>
</evidence>
<dbReference type="GO" id="GO:0005634">
    <property type="term" value="C:nucleus"/>
    <property type="evidence" value="ECO:0007669"/>
    <property type="project" value="TreeGrafter"/>
</dbReference>
<dbReference type="AlphaFoldDB" id="A0A0B7NH34"/>
<dbReference type="PROSITE" id="PS00107">
    <property type="entry name" value="PROTEIN_KINASE_ATP"/>
    <property type="match status" value="1"/>
</dbReference>
<evidence type="ECO:0000256" key="8">
    <source>
        <dbReference type="ARBA" id="ARBA00047454"/>
    </source>
</evidence>
<comment type="catalytic activity">
    <reaction evidence="8">
        <text>L-seryl-[protein] + ATP = O-phospho-L-seryl-[protein] + ADP + H(+)</text>
        <dbReference type="Rhea" id="RHEA:17989"/>
        <dbReference type="Rhea" id="RHEA-COMP:9863"/>
        <dbReference type="Rhea" id="RHEA-COMP:11604"/>
        <dbReference type="ChEBI" id="CHEBI:15378"/>
        <dbReference type="ChEBI" id="CHEBI:29999"/>
        <dbReference type="ChEBI" id="CHEBI:30616"/>
        <dbReference type="ChEBI" id="CHEBI:83421"/>
        <dbReference type="ChEBI" id="CHEBI:456216"/>
        <dbReference type="EC" id="2.7.11.11"/>
    </reaction>
</comment>
<dbReference type="PROSITE" id="PS00108">
    <property type="entry name" value="PROTEIN_KINASE_ST"/>
    <property type="match status" value="1"/>
</dbReference>
<dbReference type="GO" id="GO:0005524">
    <property type="term" value="F:ATP binding"/>
    <property type="evidence" value="ECO:0007669"/>
    <property type="project" value="UniProtKB-UniRule"/>
</dbReference>
<proteinExistence type="inferred from homology"/>
<reference evidence="13 14" key="1">
    <citation type="submission" date="2014-09" db="EMBL/GenBank/DDBJ databases">
        <authorList>
            <person name="Ellenberger Sabrina"/>
        </authorList>
    </citation>
    <scope>NUCLEOTIDE SEQUENCE [LARGE SCALE GENOMIC DNA]</scope>
    <source>
        <strain evidence="13 14">CBS 412.66</strain>
    </source>
</reference>
<dbReference type="EC" id="2.7.11.11" evidence="1"/>
<evidence type="ECO:0000313" key="14">
    <source>
        <dbReference type="Proteomes" id="UP000054107"/>
    </source>
</evidence>
<dbReference type="Pfam" id="PF00069">
    <property type="entry name" value="Pkinase"/>
    <property type="match status" value="1"/>
</dbReference>
<dbReference type="OrthoDB" id="63267at2759"/>
<dbReference type="PROSITE" id="PS51285">
    <property type="entry name" value="AGC_KINASE_CTER"/>
    <property type="match status" value="1"/>
</dbReference>
<keyword evidence="3" id="KW-0808">Transferase</keyword>
<dbReference type="CDD" id="cd05580">
    <property type="entry name" value="STKc_PKA_like"/>
    <property type="match status" value="1"/>
</dbReference>
<keyword evidence="2 10" id="KW-0723">Serine/threonine-protein kinase</keyword>
<keyword evidence="4 9" id="KW-0547">Nucleotide-binding</keyword>
<protein>
    <recommendedName>
        <fullName evidence="1">cAMP-dependent protein kinase</fullName>
        <ecNumber evidence="1">2.7.11.11</ecNumber>
    </recommendedName>
</protein>
<dbReference type="EMBL" id="LN733737">
    <property type="protein sequence ID" value="CEP17851.1"/>
    <property type="molecule type" value="Genomic_DNA"/>
</dbReference>
<evidence type="ECO:0000313" key="13">
    <source>
        <dbReference type="EMBL" id="CEP17851.1"/>
    </source>
</evidence>
<dbReference type="Gene3D" id="3.30.200.20">
    <property type="entry name" value="Phosphorylase Kinase, domain 1"/>
    <property type="match status" value="1"/>
</dbReference>
<gene>
    <name evidence="13" type="primary">PARPA_12151.1 scaffold 44939</name>
</gene>
<dbReference type="Proteomes" id="UP000054107">
    <property type="component" value="Unassembled WGS sequence"/>
</dbReference>
<feature type="binding site" evidence="9">
    <location>
        <position position="217"/>
    </location>
    <ligand>
        <name>ATP</name>
        <dbReference type="ChEBI" id="CHEBI:30616"/>
    </ligand>
</feature>
<dbReference type="GO" id="GO:0004691">
    <property type="term" value="F:cAMP-dependent protein kinase activity"/>
    <property type="evidence" value="ECO:0007669"/>
    <property type="project" value="UniProtKB-EC"/>
</dbReference>
<dbReference type="SMART" id="SM00220">
    <property type="entry name" value="S_TKc"/>
    <property type="match status" value="1"/>
</dbReference>
<feature type="domain" description="Protein kinase" evidence="11">
    <location>
        <begin position="188"/>
        <end position="442"/>
    </location>
</feature>
<organism evidence="13 14">
    <name type="scientific">Parasitella parasitica</name>
    <dbReference type="NCBI Taxonomy" id="35722"/>
    <lineage>
        <taxon>Eukaryota</taxon>
        <taxon>Fungi</taxon>
        <taxon>Fungi incertae sedis</taxon>
        <taxon>Mucoromycota</taxon>
        <taxon>Mucoromycotina</taxon>
        <taxon>Mucoromycetes</taxon>
        <taxon>Mucorales</taxon>
        <taxon>Mucorineae</taxon>
        <taxon>Mucoraceae</taxon>
        <taxon>Parasitella</taxon>
    </lineage>
</organism>
<evidence type="ECO:0000256" key="10">
    <source>
        <dbReference type="RuleBase" id="RU000304"/>
    </source>
</evidence>
<evidence type="ECO:0000256" key="5">
    <source>
        <dbReference type="ARBA" id="ARBA00022777"/>
    </source>
</evidence>
<evidence type="ECO:0000256" key="4">
    <source>
        <dbReference type="ARBA" id="ARBA00022741"/>
    </source>
</evidence>
<dbReference type="PROSITE" id="PS50011">
    <property type="entry name" value="PROTEIN_KINASE_DOM"/>
    <property type="match status" value="1"/>
</dbReference>
<name>A0A0B7NH34_9FUNG</name>
<dbReference type="InterPro" id="IPR008271">
    <property type="entry name" value="Ser/Thr_kinase_AS"/>
</dbReference>
<keyword evidence="5" id="KW-0418">Kinase</keyword>
<feature type="domain" description="AGC-kinase C-terminal" evidence="12">
    <location>
        <begin position="443"/>
        <end position="498"/>
    </location>
</feature>
<evidence type="ECO:0000256" key="6">
    <source>
        <dbReference type="ARBA" id="ARBA00022840"/>
    </source>
</evidence>
<dbReference type="Gene3D" id="1.10.510.10">
    <property type="entry name" value="Transferase(Phosphotransferase) domain 1"/>
    <property type="match status" value="1"/>
</dbReference>
<dbReference type="InterPro" id="IPR011009">
    <property type="entry name" value="Kinase-like_dom_sf"/>
</dbReference>
<dbReference type="InterPro" id="IPR000719">
    <property type="entry name" value="Prot_kinase_dom"/>
</dbReference>
<dbReference type="InterPro" id="IPR000961">
    <property type="entry name" value="AGC-kinase_C"/>
</dbReference>
<evidence type="ECO:0000256" key="2">
    <source>
        <dbReference type="ARBA" id="ARBA00022527"/>
    </source>
</evidence>
<dbReference type="InterPro" id="IPR017441">
    <property type="entry name" value="Protein_kinase_ATP_BS"/>
</dbReference>
<evidence type="ECO:0000256" key="7">
    <source>
        <dbReference type="ARBA" id="ARBA00047292"/>
    </source>
</evidence>
<evidence type="ECO:0000256" key="1">
    <source>
        <dbReference type="ARBA" id="ARBA00012444"/>
    </source>
</evidence>
<keyword evidence="14" id="KW-1185">Reference proteome</keyword>
<dbReference type="GO" id="GO:0005829">
    <property type="term" value="C:cytosol"/>
    <property type="evidence" value="ECO:0007669"/>
    <property type="project" value="TreeGrafter"/>
</dbReference>
<sequence>MCTEFIQFVGSSLPKYPTSSIILNNNNSSSSDQQHLLPYSSLICRCALDKTFAEARESIDSKKPLLEPAAAVAHHNKETKSMTPATTPKPIFTFNLPENFFSSNSPPAPISPISNHASKLNSPASSPHIHPTVIKPLPTVASIDECVDNTSTINSINPSSTSDIPILKQYNYNQHHYHRSHRLSLNDFLIKQTVGTGSSARVHLAQSKVNGKYYAIKALSKKSLVTKCQVEHANNERDVLGSVSHPFLVKLWGSFQSETHVFLVMDYIPGGELFRRLRKEKKFPEDEARFYAAEVVLAIEYLHGVDIAYRDLKPENILIDRQGHIKITDFGFAKMVVDRTWTVCGTPDYLAPEIIRSQGYTKAVDWWSLGILIYEMLTGSPPFTSKNPVDQYQKILECDISFPSYMGSDSIDLLQNLLKLNPLERYGNLKDGANDIKHHAWFKNVDFDQVLARKLAPPFIPDIKFDGDTRCFSYYEEMQLPYHLIHTTESYCSHFPHF</sequence>
<dbReference type="FunFam" id="1.10.510.10:FF:000005">
    <property type="entry name" value="cAMP-dependent protein kinase catalytic subunit alpha"/>
    <property type="match status" value="1"/>
</dbReference>
<dbReference type="PANTHER" id="PTHR24353:SF153">
    <property type="entry name" value="CAMP-DEPENDENT PROTEIN KINASE CATALYTIC SUBUNIT 1"/>
    <property type="match status" value="1"/>
</dbReference>
<dbReference type="STRING" id="35722.A0A0B7NH34"/>
<evidence type="ECO:0000259" key="12">
    <source>
        <dbReference type="PROSITE" id="PS51285"/>
    </source>
</evidence>
<dbReference type="SUPFAM" id="SSF56112">
    <property type="entry name" value="Protein kinase-like (PK-like)"/>
    <property type="match status" value="1"/>
</dbReference>